<proteinExistence type="predicted"/>
<sequence length="108" mass="13022">MEVQEDLESVHHEELLWSRKVRCDCLALRDQNTKFFHRRIIYRRKHNRITALKNDNEEWVFDEALQVEVVNFFQRLYGEVLEPLRGSPSSIMQNGVPIEKFRPIRGIR</sequence>
<dbReference type="AlphaFoldDB" id="A0A9D3ULB3"/>
<dbReference type="Proteomes" id="UP000828251">
    <property type="component" value="Unassembled WGS sequence"/>
</dbReference>
<dbReference type="OrthoDB" id="1002480at2759"/>
<protein>
    <submittedName>
        <fullName evidence="1">Uncharacterized protein</fullName>
    </submittedName>
</protein>
<organism evidence="1 2">
    <name type="scientific">Gossypium stocksii</name>
    <dbReference type="NCBI Taxonomy" id="47602"/>
    <lineage>
        <taxon>Eukaryota</taxon>
        <taxon>Viridiplantae</taxon>
        <taxon>Streptophyta</taxon>
        <taxon>Embryophyta</taxon>
        <taxon>Tracheophyta</taxon>
        <taxon>Spermatophyta</taxon>
        <taxon>Magnoliopsida</taxon>
        <taxon>eudicotyledons</taxon>
        <taxon>Gunneridae</taxon>
        <taxon>Pentapetalae</taxon>
        <taxon>rosids</taxon>
        <taxon>malvids</taxon>
        <taxon>Malvales</taxon>
        <taxon>Malvaceae</taxon>
        <taxon>Malvoideae</taxon>
        <taxon>Gossypium</taxon>
    </lineage>
</organism>
<comment type="caution">
    <text evidence="1">The sequence shown here is derived from an EMBL/GenBank/DDBJ whole genome shotgun (WGS) entry which is preliminary data.</text>
</comment>
<name>A0A9D3ULB3_9ROSI</name>
<evidence type="ECO:0000313" key="1">
    <source>
        <dbReference type="EMBL" id="KAH1047350.1"/>
    </source>
</evidence>
<keyword evidence="2" id="KW-1185">Reference proteome</keyword>
<reference evidence="1 2" key="1">
    <citation type="journal article" date="2021" name="Plant Biotechnol. J.">
        <title>Multi-omics assisted identification of the key and species-specific regulatory components of drought-tolerant mechanisms in Gossypium stocksii.</title>
        <authorList>
            <person name="Yu D."/>
            <person name="Ke L."/>
            <person name="Zhang D."/>
            <person name="Wu Y."/>
            <person name="Sun Y."/>
            <person name="Mei J."/>
            <person name="Sun J."/>
            <person name="Sun Y."/>
        </authorList>
    </citation>
    <scope>NUCLEOTIDE SEQUENCE [LARGE SCALE GENOMIC DNA]</scope>
    <source>
        <strain evidence="2">cv. E1</strain>
        <tissue evidence="1">Leaf</tissue>
    </source>
</reference>
<evidence type="ECO:0000313" key="2">
    <source>
        <dbReference type="Proteomes" id="UP000828251"/>
    </source>
</evidence>
<dbReference type="EMBL" id="JAIQCV010000011">
    <property type="protein sequence ID" value="KAH1047350.1"/>
    <property type="molecule type" value="Genomic_DNA"/>
</dbReference>
<accession>A0A9D3ULB3</accession>
<gene>
    <name evidence="1" type="ORF">J1N35_038134</name>
</gene>